<dbReference type="Proteomes" id="UP000230161">
    <property type="component" value="Unassembled WGS sequence"/>
</dbReference>
<dbReference type="EMBL" id="PGFB01000003">
    <property type="protein sequence ID" value="PJJ62174.1"/>
    <property type="molecule type" value="Genomic_DNA"/>
</dbReference>
<sequence>MNGNVTALRAYAEAIDDDAVFEVWRTEMLAAGCRPRTVREREIMYRHYVRHIGKPAIEASRQDLMSWLSRPDLSPKTRQGYKSFLHTLYTTLQDAGLRADNPATRLPRSRVPRTEANPFTTAELERILAQPMYRRTRMMVLLAAYQGFRAVEIAAVAGDNIDWVERRIITREAKGGVEVWRPLHPMVWDLAQSFPREGWWFPGTKSRKGTHLKPSSVSNTVGQLIDRTGITGHRPHNLRAWFATELVEAGADLLTVQQAMRHASPATLRHYVRPSMGNIEKAMSALPIVATPSTPIASRASSGARGD</sequence>
<dbReference type="PROSITE" id="PS51898">
    <property type="entry name" value="TYR_RECOMBINASE"/>
    <property type="match status" value="1"/>
</dbReference>
<dbReference type="InterPro" id="IPR011010">
    <property type="entry name" value="DNA_brk_join_enz"/>
</dbReference>
<feature type="domain" description="Tyr recombinase" evidence="5">
    <location>
        <begin position="114"/>
        <end position="284"/>
    </location>
</feature>
<dbReference type="PANTHER" id="PTHR30349:SF64">
    <property type="entry name" value="PROPHAGE INTEGRASE INTD-RELATED"/>
    <property type="match status" value="1"/>
</dbReference>
<dbReference type="SUPFAM" id="SSF56349">
    <property type="entry name" value="DNA breaking-rejoining enzymes"/>
    <property type="match status" value="1"/>
</dbReference>
<keyword evidence="3" id="KW-0233">DNA recombination</keyword>
<evidence type="ECO:0000256" key="3">
    <source>
        <dbReference type="ARBA" id="ARBA00023172"/>
    </source>
</evidence>
<dbReference type="PROSITE" id="PS51900">
    <property type="entry name" value="CB"/>
    <property type="match status" value="1"/>
</dbReference>
<feature type="domain" description="Core-binding (CB)" evidence="6">
    <location>
        <begin position="19"/>
        <end position="93"/>
    </location>
</feature>
<evidence type="ECO:0000313" key="7">
    <source>
        <dbReference type="EMBL" id="PJJ62174.1"/>
    </source>
</evidence>
<name>A0A2M9BW85_9MICO</name>
<organism evidence="7 8">
    <name type="scientific">Compostimonas suwonensis</name>
    <dbReference type="NCBI Taxonomy" id="1048394"/>
    <lineage>
        <taxon>Bacteria</taxon>
        <taxon>Bacillati</taxon>
        <taxon>Actinomycetota</taxon>
        <taxon>Actinomycetes</taxon>
        <taxon>Micrococcales</taxon>
        <taxon>Microbacteriaceae</taxon>
        <taxon>Compostimonas</taxon>
    </lineage>
</organism>
<keyword evidence="2 4" id="KW-0238">DNA-binding</keyword>
<dbReference type="Gene3D" id="1.10.443.10">
    <property type="entry name" value="Intergrase catalytic core"/>
    <property type="match status" value="1"/>
</dbReference>
<dbReference type="AlphaFoldDB" id="A0A2M9BW85"/>
<dbReference type="RefSeq" id="WP_100344763.1">
    <property type="nucleotide sequence ID" value="NZ_PGFB01000003.1"/>
</dbReference>
<gene>
    <name evidence="7" type="ORF">CLV54_1971</name>
</gene>
<dbReference type="InterPro" id="IPR050090">
    <property type="entry name" value="Tyrosine_recombinase_XerCD"/>
</dbReference>
<protein>
    <submittedName>
        <fullName evidence="7">Integrase/recombinase XerD</fullName>
    </submittedName>
</protein>
<evidence type="ECO:0000256" key="2">
    <source>
        <dbReference type="ARBA" id="ARBA00023125"/>
    </source>
</evidence>
<evidence type="ECO:0000259" key="6">
    <source>
        <dbReference type="PROSITE" id="PS51900"/>
    </source>
</evidence>
<comment type="similarity">
    <text evidence="1">Belongs to the 'phage' integrase family.</text>
</comment>
<reference evidence="7 8" key="1">
    <citation type="submission" date="2017-11" db="EMBL/GenBank/DDBJ databases">
        <title>Genomic Encyclopedia of Archaeal and Bacterial Type Strains, Phase II (KMG-II): From Individual Species to Whole Genera.</title>
        <authorList>
            <person name="Goeker M."/>
        </authorList>
    </citation>
    <scope>NUCLEOTIDE SEQUENCE [LARGE SCALE GENOMIC DNA]</scope>
    <source>
        <strain evidence="7 8">DSM 25625</strain>
    </source>
</reference>
<dbReference type="GO" id="GO:0003677">
    <property type="term" value="F:DNA binding"/>
    <property type="evidence" value="ECO:0007669"/>
    <property type="project" value="UniProtKB-UniRule"/>
</dbReference>
<dbReference type="InterPro" id="IPR044068">
    <property type="entry name" value="CB"/>
</dbReference>
<dbReference type="Gene3D" id="1.10.150.130">
    <property type="match status" value="1"/>
</dbReference>
<dbReference type="PANTHER" id="PTHR30349">
    <property type="entry name" value="PHAGE INTEGRASE-RELATED"/>
    <property type="match status" value="1"/>
</dbReference>
<evidence type="ECO:0000313" key="8">
    <source>
        <dbReference type="Proteomes" id="UP000230161"/>
    </source>
</evidence>
<dbReference type="CDD" id="cd00397">
    <property type="entry name" value="DNA_BRE_C"/>
    <property type="match status" value="1"/>
</dbReference>
<proteinExistence type="inferred from homology"/>
<evidence type="ECO:0000256" key="4">
    <source>
        <dbReference type="PROSITE-ProRule" id="PRU01248"/>
    </source>
</evidence>
<dbReference type="InterPro" id="IPR013762">
    <property type="entry name" value="Integrase-like_cat_sf"/>
</dbReference>
<evidence type="ECO:0000256" key="1">
    <source>
        <dbReference type="ARBA" id="ARBA00008857"/>
    </source>
</evidence>
<comment type="caution">
    <text evidence="7">The sequence shown here is derived from an EMBL/GenBank/DDBJ whole genome shotgun (WGS) entry which is preliminary data.</text>
</comment>
<dbReference type="Pfam" id="PF00589">
    <property type="entry name" value="Phage_integrase"/>
    <property type="match status" value="1"/>
</dbReference>
<dbReference type="OrthoDB" id="1822491at2"/>
<dbReference type="GO" id="GO:0006310">
    <property type="term" value="P:DNA recombination"/>
    <property type="evidence" value="ECO:0007669"/>
    <property type="project" value="UniProtKB-KW"/>
</dbReference>
<dbReference type="InterPro" id="IPR010998">
    <property type="entry name" value="Integrase_recombinase_N"/>
</dbReference>
<keyword evidence="8" id="KW-1185">Reference proteome</keyword>
<dbReference type="GO" id="GO:0015074">
    <property type="term" value="P:DNA integration"/>
    <property type="evidence" value="ECO:0007669"/>
    <property type="project" value="InterPro"/>
</dbReference>
<evidence type="ECO:0000259" key="5">
    <source>
        <dbReference type="PROSITE" id="PS51898"/>
    </source>
</evidence>
<dbReference type="InterPro" id="IPR002104">
    <property type="entry name" value="Integrase_catalytic"/>
</dbReference>
<accession>A0A2M9BW85</accession>